<dbReference type="Proteomes" id="UP000244223">
    <property type="component" value="Unassembled WGS sequence"/>
</dbReference>
<protein>
    <submittedName>
        <fullName evidence="1">Uncharacterized protein</fullName>
    </submittedName>
</protein>
<evidence type="ECO:0000313" key="1">
    <source>
        <dbReference type="EMBL" id="PTQ85360.1"/>
    </source>
</evidence>
<dbReference type="AlphaFoldDB" id="A0A2T5INJ2"/>
<organism evidence="1 2">
    <name type="scientific">Agitococcus lubricus</name>
    <dbReference type="NCBI Taxonomy" id="1077255"/>
    <lineage>
        <taxon>Bacteria</taxon>
        <taxon>Pseudomonadati</taxon>
        <taxon>Pseudomonadota</taxon>
        <taxon>Gammaproteobacteria</taxon>
        <taxon>Moraxellales</taxon>
        <taxon>Moraxellaceae</taxon>
        <taxon>Agitococcus</taxon>
    </lineage>
</organism>
<keyword evidence="2" id="KW-1185">Reference proteome</keyword>
<comment type="caution">
    <text evidence="1">The sequence shown here is derived from an EMBL/GenBank/DDBJ whole genome shotgun (WGS) entry which is preliminary data.</text>
</comment>
<evidence type="ECO:0000313" key="2">
    <source>
        <dbReference type="Proteomes" id="UP000244223"/>
    </source>
</evidence>
<gene>
    <name evidence="1" type="ORF">C8N29_1523</name>
</gene>
<name>A0A2T5INJ2_9GAMM</name>
<accession>A0A2T5INJ2</accession>
<proteinExistence type="predicted"/>
<reference evidence="1 2" key="1">
    <citation type="submission" date="2018-04" db="EMBL/GenBank/DDBJ databases">
        <title>Genomic Encyclopedia of Archaeal and Bacterial Type Strains, Phase II (KMG-II): from individual species to whole genera.</title>
        <authorList>
            <person name="Goeker M."/>
        </authorList>
    </citation>
    <scope>NUCLEOTIDE SEQUENCE [LARGE SCALE GENOMIC DNA]</scope>
    <source>
        <strain evidence="1 2">DSM 5822</strain>
    </source>
</reference>
<dbReference type="EMBL" id="QAON01000052">
    <property type="protein sequence ID" value="PTQ85360.1"/>
    <property type="molecule type" value="Genomic_DNA"/>
</dbReference>
<sequence length="39" mass="4510">MEEFLSSIHSYFVVNTVAFLVDDGQNSEILRLQMNLDFS</sequence>